<keyword evidence="1" id="KW-1133">Transmembrane helix</keyword>
<dbReference type="AlphaFoldDB" id="A0A1T3NLH2"/>
<dbReference type="Proteomes" id="UP000190037">
    <property type="component" value="Unassembled WGS sequence"/>
</dbReference>
<protein>
    <recommendedName>
        <fullName evidence="4">DUF4126 domain-containing protein</fullName>
    </recommendedName>
</protein>
<keyword evidence="3" id="KW-1185">Reference proteome</keyword>
<evidence type="ECO:0008006" key="4">
    <source>
        <dbReference type="Google" id="ProtNLM"/>
    </source>
</evidence>
<evidence type="ECO:0000313" key="2">
    <source>
        <dbReference type="EMBL" id="OPC77739.1"/>
    </source>
</evidence>
<feature type="transmembrane region" description="Helical" evidence="1">
    <location>
        <begin position="54"/>
        <end position="75"/>
    </location>
</feature>
<gene>
    <name evidence="2" type="ORF">B4N89_36215</name>
</gene>
<sequence length="109" mass="10554">MVSRIAVGSAAIGELVADKRPEVPSRLSVPGLVPRVLLGSTAAVLLARRTHNGVITAALVGAGASVGGAIVGAAWRQAAADTGIPALPAAIGEDALSYGLAFAACVGTG</sequence>
<keyword evidence="1" id="KW-0472">Membrane</keyword>
<evidence type="ECO:0000313" key="3">
    <source>
        <dbReference type="Proteomes" id="UP000190037"/>
    </source>
</evidence>
<accession>A0A1T3NLH2</accession>
<comment type="caution">
    <text evidence="2">The sequence shown here is derived from an EMBL/GenBank/DDBJ whole genome shotgun (WGS) entry which is preliminary data.</text>
</comment>
<organism evidence="2 3">
    <name type="scientific">Embleya scabrispora</name>
    <dbReference type="NCBI Taxonomy" id="159449"/>
    <lineage>
        <taxon>Bacteria</taxon>
        <taxon>Bacillati</taxon>
        <taxon>Actinomycetota</taxon>
        <taxon>Actinomycetes</taxon>
        <taxon>Kitasatosporales</taxon>
        <taxon>Streptomycetaceae</taxon>
        <taxon>Embleya</taxon>
    </lineage>
</organism>
<keyword evidence="1" id="KW-0812">Transmembrane</keyword>
<name>A0A1T3NLH2_9ACTN</name>
<evidence type="ECO:0000256" key="1">
    <source>
        <dbReference type="SAM" id="Phobius"/>
    </source>
</evidence>
<proteinExistence type="predicted"/>
<reference evidence="2 3" key="1">
    <citation type="submission" date="2017-03" db="EMBL/GenBank/DDBJ databases">
        <title>Draft genome sequence of Streptomyces scabrisporus NF3, endophyte isolated from Amphipterygium adstringens.</title>
        <authorList>
            <person name="Vazquez M."/>
            <person name="Ceapa C.D."/>
            <person name="Rodriguez Luna D."/>
            <person name="Sanchez Esquivel S."/>
        </authorList>
    </citation>
    <scope>NUCLEOTIDE SEQUENCE [LARGE SCALE GENOMIC DNA]</scope>
    <source>
        <strain evidence="2 3">NF3</strain>
    </source>
</reference>
<dbReference type="STRING" id="159449.B4N89_36215"/>
<dbReference type="EMBL" id="MWQN01000003">
    <property type="protein sequence ID" value="OPC77739.1"/>
    <property type="molecule type" value="Genomic_DNA"/>
</dbReference>